<evidence type="ECO:0000259" key="5">
    <source>
        <dbReference type="PROSITE" id="PS50927"/>
    </source>
</evidence>
<evidence type="ECO:0000256" key="2">
    <source>
        <dbReference type="ARBA" id="ARBA00023157"/>
    </source>
</evidence>
<reference evidence="6 7" key="1">
    <citation type="submission" date="2024-03" db="EMBL/GenBank/DDBJ databases">
        <authorList>
            <person name="Gkanogiannis A."/>
            <person name="Becerra Lopez-Lavalle L."/>
        </authorList>
    </citation>
    <scope>NUCLEOTIDE SEQUENCE [LARGE SCALE GENOMIC DNA]</scope>
</reference>
<proteinExistence type="predicted"/>
<dbReference type="SUPFAM" id="SSF51110">
    <property type="entry name" value="alpha-D-mannose-specific plant lectins"/>
    <property type="match status" value="1"/>
</dbReference>
<feature type="domain" description="Bulb-type lectin" evidence="5">
    <location>
        <begin position="1"/>
        <end position="113"/>
    </location>
</feature>
<keyword evidence="1 4" id="KW-0732">Signal</keyword>
<dbReference type="Gene3D" id="2.90.10.10">
    <property type="entry name" value="Bulb-type lectin domain"/>
    <property type="match status" value="1"/>
</dbReference>
<accession>A0ABP0Y906</accession>
<sequence length="510" mass="57589">MENKKMKINLFISNLCLCFLLLLWSARGNLINSLSDSNGDSIVSDEGRNQPLYNNNGAFAIKNGKLMVLASSGTDLWSTELQFPSDNMTMELMASGNLVIKQSGVKGIIMWQSFHNPTDTFLPGINMADDWKLTSWKASDDPSSGISRFSKIQETLSTISVASLKANNYTVNFQSQELDYNYTRVVMNSTGRIQYHARNRGNGKWNVIWSEPKNICGAVSTCGTFASCRSDTEHTCRCLLGFEPKLKEEWDSGDFSNGCQRKSEICIKEEVEARDFLTINMKVRKTFNIVKINGAEECQIKCLESCIFLSDNEEPLEFSNLIFPVWMFPSEFTQLDFCKTCGSNIVPYPLSLSTESDCGNPLYRNFSCNFSTGQIIFQTADVYYNVTNINPQLKTFTIATNGSICRGNDTNAIQKLLKLEHSSTFKVSSNCNSEFNEIDIQWEKPFEPICSSLRDCTNWPNSHYATHQQMEQRDVCVILLLNELVPAAKFFQVKIETCLSENIESLFITN</sequence>
<evidence type="ECO:0000313" key="7">
    <source>
        <dbReference type="Proteomes" id="UP001642487"/>
    </source>
</evidence>
<dbReference type="Pfam" id="PF01453">
    <property type="entry name" value="B_lectin"/>
    <property type="match status" value="1"/>
</dbReference>
<organism evidence="6 7">
    <name type="scientific">Citrullus colocynthis</name>
    <name type="common">colocynth</name>
    <dbReference type="NCBI Taxonomy" id="252529"/>
    <lineage>
        <taxon>Eukaryota</taxon>
        <taxon>Viridiplantae</taxon>
        <taxon>Streptophyta</taxon>
        <taxon>Embryophyta</taxon>
        <taxon>Tracheophyta</taxon>
        <taxon>Spermatophyta</taxon>
        <taxon>Magnoliopsida</taxon>
        <taxon>eudicotyledons</taxon>
        <taxon>Gunneridae</taxon>
        <taxon>Pentapetalae</taxon>
        <taxon>rosids</taxon>
        <taxon>fabids</taxon>
        <taxon>Cucurbitales</taxon>
        <taxon>Cucurbitaceae</taxon>
        <taxon>Benincaseae</taxon>
        <taxon>Citrullus</taxon>
    </lineage>
</organism>
<evidence type="ECO:0000313" key="6">
    <source>
        <dbReference type="EMBL" id="CAK9315350.1"/>
    </source>
</evidence>
<dbReference type="PROSITE" id="PS50927">
    <property type="entry name" value="BULB_LECTIN"/>
    <property type="match status" value="1"/>
</dbReference>
<evidence type="ECO:0000256" key="1">
    <source>
        <dbReference type="ARBA" id="ARBA00022729"/>
    </source>
</evidence>
<feature type="chain" id="PRO_5045550902" description="Bulb-type lectin domain-containing protein" evidence="4">
    <location>
        <begin position="29"/>
        <end position="510"/>
    </location>
</feature>
<feature type="signal peptide" evidence="4">
    <location>
        <begin position="1"/>
        <end position="28"/>
    </location>
</feature>
<dbReference type="PANTHER" id="PTHR32444:SF235">
    <property type="entry name" value="OS01G0783900 PROTEIN"/>
    <property type="match status" value="1"/>
</dbReference>
<name>A0ABP0Y906_9ROSI</name>
<protein>
    <recommendedName>
        <fullName evidence="5">Bulb-type lectin domain-containing protein</fullName>
    </recommendedName>
</protein>
<keyword evidence="7" id="KW-1185">Reference proteome</keyword>
<keyword evidence="2" id="KW-1015">Disulfide bond</keyword>
<keyword evidence="3" id="KW-0325">Glycoprotein</keyword>
<dbReference type="PANTHER" id="PTHR32444">
    <property type="entry name" value="BULB-TYPE LECTIN DOMAIN-CONTAINING PROTEIN"/>
    <property type="match status" value="1"/>
</dbReference>
<evidence type="ECO:0000256" key="4">
    <source>
        <dbReference type="SAM" id="SignalP"/>
    </source>
</evidence>
<dbReference type="Proteomes" id="UP001642487">
    <property type="component" value="Chromosome 2"/>
</dbReference>
<dbReference type="InterPro" id="IPR036426">
    <property type="entry name" value="Bulb-type_lectin_dom_sf"/>
</dbReference>
<evidence type="ECO:0000256" key="3">
    <source>
        <dbReference type="ARBA" id="ARBA00023180"/>
    </source>
</evidence>
<gene>
    <name evidence="6" type="ORF">CITCOLO1_LOCUS7136</name>
</gene>
<dbReference type="InterPro" id="IPR001480">
    <property type="entry name" value="Bulb-type_lectin_dom"/>
</dbReference>
<dbReference type="EMBL" id="OZ021736">
    <property type="protein sequence ID" value="CAK9315350.1"/>
    <property type="molecule type" value="Genomic_DNA"/>
</dbReference>
<dbReference type="Pfam" id="PF00954">
    <property type="entry name" value="S_locus_glycop"/>
    <property type="match status" value="1"/>
</dbReference>
<dbReference type="InterPro" id="IPR000858">
    <property type="entry name" value="S_locus_glycoprot_dom"/>
</dbReference>